<dbReference type="RefSeq" id="WP_229804544.1">
    <property type="nucleotide sequence ID" value="NZ_BMYJ01000003.1"/>
</dbReference>
<protein>
    <submittedName>
        <fullName evidence="2">Uncharacterized protein</fullName>
    </submittedName>
</protein>
<proteinExistence type="predicted"/>
<gene>
    <name evidence="2" type="ORF">GCM10007315_10670</name>
</gene>
<keyword evidence="3" id="KW-1185">Reference proteome</keyword>
<evidence type="ECO:0000256" key="1">
    <source>
        <dbReference type="SAM" id="MobiDB-lite"/>
    </source>
</evidence>
<dbReference type="AlphaFoldDB" id="A0A918TIY9"/>
<evidence type="ECO:0000313" key="2">
    <source>
        <dbReference type="EMBL" id="GHC50287.1"/>
    </source>
</evidence>
<reference evidence="2" key="1">
    <citation type="journal article" date="2014" name="Int. J. Syst. Evol. Microbiol.">
        <title>Complete genome sequence of Corynebacterium casei LMG S-19264T (=DSM 44701T), isolated from a smear-ripened cheese.</title>
        <authorList>
            <consortium name="US DOE Joint Genome Institute (JGI-PGF)"/>
            <person name="Walter F."/>
            <person name="Albersmeier A."/>
            <person name="Kalinowski J."/>
            <person name="Ruckert C."/>
        </authorList>
    </citation>
    <scope>NUCLEOTIDE SEQUENCE</scope>
    <source>
        <strain evidence="2">KCTC 23310</strain>
    </source>
</reference>
<accession>A0A918TIY9</accession>
<feature type="region of interest" description="Disordered" evidence="1">
    <location>
        <begin position="68"/>
        <end position="88"/>
    </location>
</feature>
<organism evidence="2 3">
    <name type="scientific">Neogemmobacter tilapiae</name>
    <dbReference type="NCBI Taxonomy" id="875041"/>
    <lineage>
        <taxon>Bacteria</taxon>
        <taxon>Pseudomonadati</taxon>
        <taxon>Pseudomonadota</taxon>
        <taxon>Alphaproteobacteria</taxon>
        <taxon>Rhodobacterales</taxon>
        <taxon>Paracoccaceae</taxon>
        <taxon>Neogemmobacter</taxon>
    </lineage>
</organism>
<comment type="caution">
    <text evidence="2">The sequence shown here is derived from an EMBL/GenBank/DDBJ whole genome shotgun (WGS) entry which is preliminary data.</text>
</comment>
<dbReference type="EMBL" id="BMYJ01000003">
    <property type="protein sequence ID" value="GHC50287.1"/>
    <property type="molecule type" value="Genomic_DNA"/>
</dbReference>
<dbReference type="Proteomes" id="UP000638981">
    <property type="component" value="Unassembled WGS sequence"/>
</dbReference>
<name>A0A918TIY9_9RHOB</name>
<sequence>MTATAQVKTIGANGQLSLGKRFAGRHVIVEEQAEGVWVIRTAQIIPDSEAWIHEPKAAKDLALALAHTPKPPAAGDDELVLNRAEHAE</sequence>
<reference evidence="2" key="2">
    <citation type="submission" date="2020-09" db="EMBL/GenBank/DDBJ databases">
        <authorList>
            <person name="Sun Q."/>
            <person name="Kim S."/>
        </authorList>
    </citation>
    <scope>NUCLEOTIDE SEQUENCE</scope>
    <source>
        <strain evidence="2">KCTC 23310</strain>
    </source>
</reference>
<evidence type="ECO:0000313" key="3">
    <source>
        <dbReference type="Proteomes" id="UP000638981"/>
    </source>
</evidence>